<organism evidence="3 4">
    <name type="scientific">Marasmius crinis-equi</name>
    <dbReference type="NCBI Taxonomy" id="585013"/>
    <lineage>
        <taxon>Eukaryota</taxon>
        <taxon>Fungi</taxon>
        <taxon>Dikarya</taxon>
        <taxon>Basidiomycota</taxon>
        <taxon>Agaricomycotina</taxon>
        <taxon>Agaricomycetes</taxon>
        <taxon>Agaricomycetidae</taxon>
        <taxon>Agaricales</taxon>
        <taxon>Marasmiineae</taxon>
        <taxon>Marasmiaceae</taxon>
        <taxon>Marasmius</taxon>
    </lineage>
</organism>
<feature type="region of interest" description="Disordered" evidence="1">
    <location>
        <begin position="229"/>
        <end position="295"/>
    </location>
</feature>
<proteinExistence type="predicted"/>
<evidence type="ECO:0000256" key="2">
    <source>
        <dbReference type="SAM" id="Phobius"/>
    </source>
</evidence>
<evidence type="ECO:0000313" key="3">
    <source>
        <dbReference type="EMBL" id="KAL0566373.1"/>
    </source>
</evidence>
<feature type="compositionally biased region" description="Basic and acidic residues" evidence="1">
    <location>
        <begin position="285"/>
        <end position="295"/>
    </location>
</feature>
<name>A0ABR3EU25_9AGAR</name>
<dbReference type="EMBL" id="JBAHYK010001918">
    <property type="protein sequence ID" value="KAL0566373.1"/>
    <property type="molecule type" value="Genomic_DNA"/>
</dbReference>
<evidence type="ECO:0000313" key="4">
    <source>
        <dbReference type="Proteomes" id="UP001465976"/>
    </source>
</evidence>
<reference evidence="3 4" key="1">
    <citation type="submission" date="2024-02" db="EMBL/GenBank/DDBJ databases">
        <title>A draft genome for the cacao thread blight pathogen Marasmius crinis-equi.</title>
        <authorList>
            <person name="Cohen S.P."/>
            <person name="Baruah I.K."/>
            <person name="Amoako-Attah I."/>
            <person name="Bukari Y."/>
            <person name="Meinhardt L.W."/>
            <person name="Bailey B.A."/>
        </authorList>
    </citation>
    <scope>NUCLEOTIDE SEQUENCE [LARGE SCALE GENOMIC DNA]</scope>
    <source>
        <strain evidence="3 4">GH-76</strain>
    </source>
</reference>
<evidence type="ECO:0000256" key="1">
    <source>
        <dbReference type="SAM" id="MobiDB-lite"/>
    </source>
</evidence>
<accession>A0ABR3EU25</accession>
<feature type="transmembrane region" description="Helical" evidence="2">
    <location>
        <begin position="164"/>
        <end position="184"/>
    </location>
</feature>
<comment type="caution">
    <text evidence="3">The sequence shown here is derived from an EMBL/GenBank/DDBJ whole genome shotgun (WGS) entry which is preliminary data.</text>
</comment>
<keyword evidence="2" id="KW-0812">Transmembrane</keyword>
<sequence length="295" mass="33327">MFRISSIMVAVATAHLSINYYRYLAAFRGELGGTTEEALMRLDSWHKVATDSLFVFQEVLGSATAIYRTWILWDKNRKLVLFLLALLLGEATTGATVCILYYSYRGTSQPEYNSPLTHWINAYTITVIILNIITTSLMAFRIGTTHLSTSKYLPSKLGSIVRTLLESAMLQSVTEILLLIFYLLKMPAMFVMLEAITSIIGITFITLTLRMKLRQFSDERDSEVQLRRISASAQPRRPTIGSTRPNPMHIETDLRYSDSETTPMTPSTIVAQDRDIEGGNQSPSRMKDYEGAYAY</sequence>
<gene>
    <name evidence="3" type="ORF">V5O48_015641</name>
</gene>
<feature type="transmembrane region" description="Helical" evidence="2">
    <location>
        <begin position="79"/>
        <end position="102"/>
    </location>
</feature>
<protein>
    <submittedName>
        <fullName evidence="3">Uncharacterized protein</fullName>
    </submittedName>
</protein>
<dbReference type="Proteomes" id="UP001465976">
    <property type="component" value="Unassembled WGS sequence"/>
</dbReference>
<feature type="transmembrane region" description="Helical" evidence="2">
    <location>
        <begin position="190"/>
        <end position="209"/>
    </location>
</feature>
<feature type="compositionally biased region" description="Polar residues" evidence="1">
    <location>
        <begin position="259"/>
        <end position="270"/>
    </location>
</feature>
<keyword evidence="2" id="KW-0472">Membrane</keyword>
<keyword evidence="4" id="KW-1185">Reference proteome</keyword>
<feature type="transmembrane region" description="Helical" evidence="2">
    <location>
        <begin position="122"/>
        <end position="143"/>
    </location>
</feature>
<keyword evidence="2" id="KW-1133">Transmembrane helix</keyword>